<dbReference type="PANTHER" id="PTHR30337">
    <property type="entry name" value="COMPONENT OF ATP-DEPENDENT DSDNA EXONUCLEASE"/>
    <property type="match status" value="1"/>
</dbReference>
<dbReference type="OrthoDB" id="9773856at2"/>
<evidence type="ECO:0000313" key="2">
    <source>
        <dbReference type="EMBL" id="KJK45556.1"/>
    </source>
</evidence>
<keyword evidence="3" id="KW-1185">Reference proteome</keyword>
<dbReference type="InterPro" id="IPR004843">
    <property type="entry name" value="Calcineurin-like_PHP"/>
</dbReference>
<dbReference type="SUPFAM" id="SSF56300">
    <property type="entry name" value="Metallo-dependent phosphatases"/>
    <property type="match status" value="1"/>
</dbReference>
<reference evidence="2 3" key="1">
    <citation type="submission" date="2015-02" db="EMBL/GenBank/DDBJ databases">
        <authorList>
            <person name="Ju K.-S."/>
            <person name="Doroghazi J.R."/>
            <person name="Metcalf W."/>
        </authorList>
    </citation>
    <scope>NUCLEOTIDE SEQUENCE [LARGE SCALE GENOMIC DNA]</scope>
    <source>
        <strain evidence="2 3">NRRL B-16140</strain>
    </source>
</reference>
<dbReference type="PANTHER" id="PTHR30337:SF7">
    <property type="entry name" value="PHOSPHOESTERASE"/>
    <property type="match status" value="1"/>
</dbReference>
<dbReference type="RefSeq" id="WP_045314215.1">
    <property type="nucleotide sequence ID" value="NZ_JYJG01000207.1"/>
</dbReference>
<dbReference type="InterPro" id="IPR029052">
    <property type="entry name" value="Metallo-depent_PP-like"/>
</dbReference>
<dbReference type="STRING" id="68170.GCA_000974445_01161"/>
<feature type="domain" description="Calcineurin-like phosphoesterase" evidence="1">
    <location>
        <begin position="1"/>
        <end position="173"/>
    </location>
</feature>
<dbReference type="AlphaFoldDB" id="A0A0F0GSJ6"/>
<dbReference type="Gene3D" id="3.60.21.10">
    <property type="match status" value="1"/>
</dbReference>
<sequence>MKLLLFADLHLDTRFPNAGPARRQALRDTLGRIVDLAQDSNVDAVLCAGDLYEHDRCSPSTASFLQSSFDCPVPVFLAPGNDDWYGPQSVYQQVDWTPNVHVFSSENMTPVELADGVTLWGAAHVGPGPARDFLDGFAVNRSGVNLALCHGSAPDDVAITGLDHAFLGHEHTPEHAVRYTFPGNPDPLTAGETGERGAVLCTVHDDGTVSREVFDVSASRSLGLLAESSEAFPLLDFDSVAAERTVRGQFVRDVLADLSLDTGLRGRVLATGLRALEER</sequence>
<dbReference type="EMBL" id="JYJG01000207">
    <property type="protein sequence ID" value="KJK45556.1"/>
    <property type="molecule type" value="Genomic_DNA"/>
</dbReference>
<dbReference type="InterPro" id="IPR050535">
    <property type="entry name" value="DNA_Repair-Maintenance_Comp"/>
</dbReference>
<organism evidence="2 3">
    <name type="scientific">Lentzea aerocolonigenes</name>
    <name type="common">Lechevalieria aerocolonigenes</name>
    <name type="synonym">Saccharothrix aerocolonigenes</name>
    <dbReference type="NCBI Taxonomy" id="68170"/>
    <lineage>
        <taxon>Bacteria</taxon>
        <taxon>Bacillati</taxon>
        <taxon>Actinomycetota</taxon>
        <taxon>Actinomycetes</taxon>
        <taxon>Pseudonocardiales</taxon>
        <taxon>Pseudonocardiaceae</taxon>
        <taxon>Lentzea</taxon>
    </lineage>
</organism>
<protein>
    <recommendedName>
        <fullName evidence="1">Calcineurin-like phosphoesterase domain-containing protein</fullName>
    </recommendedName>
</protein>
<proteinExistence type="predicted"/>
<name>A0A0F0GSJ6_LENAE</name>
<dbReference type="Proteomes" id="UP000033393">
    <property type="component" value="Unassembled WGS sequence"/>
</dbReference>
<dbReference type="Pfam" id="PF00149">
    <property type="entry name" value="Metallophos"/>
    <property type="match status" value="1"/>
</dbReference>
<dbReference type="GO" id="GO:0016787">
    <property type="term" value="F:hydrolase activity"/>
    <property type="evidence" value="ECO:0007669"/>
    <property type="project" value="InterPro"/>
</dbReference>
<dbReference type="eggNOG" id="COG0420">
    <property type="taxonomic scope" value="Bacteria"/>
</dbReference>
<dbReference type="PATRIC" id="fig|68170.10.peg.6413"/>
<comment type="caution">
    <text evidence="2">The sequence shown here is derived from an EMBL/GenBank/DDBJ whole genome shotgun (WGS) entry which is preliminary data.</text>
</comment>
<evidence type="ECO:0000259" key="1">
    <source>
        <dbReference type="Pfam" id="PF00149"/>
    </source>
</evidence>
<accession>A0A0F0GSJ6</accession>
<gene>
    <name evidence="2" type="ORF">UK23_25755</name>
</gene>
<evidence type="ECO:0000313" key="3">
    <source>
        <dbReference type="Proteomes" id="UP000033393"/>
    </source>
</evidence>